<sequence length="154" mass="17686">MGLLRLVRRPRRMMHHATGWRRQRAFCCLCKYVCTALLYFILFLGVATPRIFANPKRTVRPSVHTVYHDQRPAPVSPSTISPRYEYEYAHSTIDDGGDNQAATQCTCPASPHVNRSPSGQSRTAHFDRVSAVQHSQHHHHHRAPDRRLPACRLR</sequence>
<dbReference type="Proteomes" id="UP000054270">
    <property type="component" value="Unassembled WGS sequence"/>
</dbReference>
<reference evidence="3" key="1">
    <citation type="submission" date="2014-04" db="EMBL/GenBank/DDBJ databases">
        <title>Evolutionary Origins and Diversification of the Mycorrhizal Mutualists.</title>
        <authorList>
            <consortium name="DOE Joint Genome Institute"/>
            <consortium name="Mycorrhizal Genomics Consortium"/>
            <person name="Kohler A."/>
            <person name="Kuo A."/>
            <person name="Nagy L.G."/>
            <person name="Floudas D."/>
            <person name="Copeland A."/>
            <person name="Barry K.W."/>
            <person name="Cichocki N."/>
            <person name="Veneault-Fourrey C."/>
            <person name="LaButti K."/>
            <person name="Lindquist E.A."/>
            <person name="Lipzen A."/>
            <person name="Lundell T."/>
            <person name="Morin E."/>
            <person name="Murat C."/>
            <person name="Riley R."/>
            <person name="Ohm R."/>
            <person name="Sun H."/>
            <person name="Tunlid A."/>
            <person name="Henrissat B."/>
            <person name="Grigoriev I.V."/>
            <person name="Hibbett D.S."/>
            <person name="Martin F."/>
        </authorList>
    </citation>
    <scope>NUCLEOTIDE SEQUENCE [LARGE SCALE GENOMIC DNA]</scope>
    <source>
        <strain evidence="3">FD-334 SS-4</strain>
    </source>
</reference>
<evidence type="ECO:0000256" key="1">
    <source>
        <dbReference type="SAM" id="MobiDB-lite"/>
    </source>
</evidence>
<dbReference type="EMBL" id="KN817614">
    <property type="protein sequence ID" value="KJA16825.1"/>
    <property type="molecule type" value="Genomic_DNA"/>
</dbReference>
<keyword evidence="3" id="KW-1185">Reference proteome</keyword>
<feature type="region of interest" description="Disordered" evidence="1">
    <location>
        <begin position="129"/>
        <end position="154"/>
    </location>
</feature>
<name>A0A0D2P900_HYPSF</name>
<organism evidence="2 3">
    <name type="scientific">Hypholoma sublateritium (strain FD-334 SS-4)</name>
    <dbReference type="NCBI Taxonomy" id="945553"/>
    <lineage>
        <taxon>Eukaryota</taxon>
        <taxon>Fungi</taxon>
        <taxon>Dikarya</taxon>
        <taxon>Basidiomycota</taxon>
        <taxon>Agaricomycotina</taxon>
        <taxon>Agaricomycetes</taxon>
        <taxon>Agaricomycetidae</taxon>
        <taxon>Agaricales</taxon>
        <taxon>Agaricineae</taxon>
        <taxon>Strophariaceae</taxon>
        <taxon>Hypholoma</taxon>
    </lineage>
</organism>
<accession>A0A0D2P900</accession>
<gene>
    <name evidence="2" type="ORF">HYPSUDRAFT_1054797</name>
</gene>
<feature type="compositionally biased region" description="Basic residues" evidence="1">
    <location>
        <begin position="135"/>
        <end position="144"/>
    </location>
</feature>
<proteinExistence type="predicted"/>
<dbReference type="AlphaFoldDB" id="A0A0D2P900"/>
<protein>
    <submittedName>
        <fullName evidence="2">Uncharacterized protein</fullName>
    </submittedName>
</protein>
<evidence type="ECO:0000313" key="3">
    <source>
        <dbReference type="Proteomes" id="UP000054270"/>
    </source>
</evidence>
<evidence type="ECO:0000313" key="2">
    <source>
        <dbReference type="EMBL" id="KJA16825.1"/>
    </source>
</evidence>